<gene>
    <name evidence="2" type="ORF">J2W25_000478</name>
</gene>
<protein>
    <submittedName>
        <fullName evidence="2">Uncharacterized protein</fullName>
    </submittedName>
</protein>
<sequence length="115" mass="12807">MADLLDQRTEAYWLLHVPPVVLVKPTLKSRFPVVRLVILPKILGSSLKVLGALLVMVGRHRSAILLSLMSGSFTFSFVVHGCRPIAGECMRGDECQQDSERKSNHVNSYKTLFGQ</sequence>
<dbReference type="EMBL" id="JAUSRR010000001">
    <property type="protein sequence ID" value="MDP9921473.1"/>
    <property type="molecule type" value="Genomic_DNA"/>
</dbReference>
<dbReference type="Proteomes" id="UP001244295">
    <property type="component" value="Unassembled WGS sequence"/>
</dbReference>
<feature type="compositionally biased region" description="Basic and acidic residues" evidence="1">
    <location>
        <begin position="94"/>
        <end position="103"/>
    </location>
</feature>
<dbReference type="RefSeq" id="WP_307635613.1">
    <property type="nucleotide sequence ID" value="NZ_JAUSRR010000001.1"/>
</dbReference>
<evidence type="ECO:0000313" key="2">
    <source>
        <dbReference type="EMBL" id="MDP9921473.1"/>
    </source>
</evidence>
<name>A0AAW8DPR8_9BURK</name>
<comment type="caution">
    <text evidence="2">The sequence shown here is derived from an EMBL/GenBank/DDBJ whole genome shotgun (WGS) entry which is preliminary data.</text>
</comment>
<reference evidence="2" key="1">
    <citation type="submission" date="2023-07" db="EMBL/GenBank/DDBJ databases">
        <title>Sorghum-associated microbial communities from plants grown in Nebraska, USA.</title>
        <authorList>
            <person name="Schachtman D."/>
        </authorList>
    </citation>
    <scope>NUCLEOTIDE SEQUENCE</scope>
    <source>
        <strain evidence="2">DS2795</strain>
    </source>
</reference>
<evidence type="ECO:0000256" key="1">
    <source>
        <dbReference type="SAM" id="MobiDB-lite"/>
    </source>
</evidence>
<dbReference type="AlphaFoldDB" id="A0AAW8DPR8"/>
<feature type="compositionally biased region" description="Polar residues" evidence="1">
    <location>
        <begin position="105"/>
        <end position="115"/>
    </location>
</feature>
<organism evidence="2 3">
    <name type="scientific">Variovorax boronicumulans</name>
    <dbReference type="NCBI Taxonomy" id="436515"/>
    <lineage>
        <taxon>Bacteria</taxon>
        <taxon>Pseudomonadati</taxon>
        <taxon>Pseudomonadota</taxon>
        <taxon>Betaproteobacteria</taxon>
        <taxon>Burkholderiales</taxon>
        <taxon>Comamonadaceae</taxon>
        <taxon>Variovorax</taxon>
    </lineage>
</organism>
<feature type="region of interest" description="Disordered" evidence="1">
    <location>
        <begin position="94"/>
        <end position="115"/>
    </location>
</feature>
<evidence type="ECO:0000313" key="3">
    <source>
        <dbReference type="Proteomes" id="UP001244295"/>
    </source>
</evidence>
<proteinExistence type="predicted"/>
<accession>A0AAW8DPR8</accession>